<keyword evidence="4" id="KW-0963">Cytoplasm</keyword>
<evidence type="ECO:0000256" key="3">
    <source>
        <dbReference type="ARBA" id="ARBA00018915"/>
    </source>
</evidence>
<evidence type="ECO:0000313" key="8">
    <source>
        <dbReference type="RefSeq" id="XP_026501104.2"/>
    </source>
</evidence>
<evidence type="ECO:0000259" key="6">
    <source>
        <dbReference type="PROSITE" id="PS51203"/>
    </source>
</evidence>
<dbReference type="GO" id="GO:0005634">
    <property type="term" value="C:nucleus"/>
    <property type="evidence" value="ECO:0007669"/>
    <property type="project" value="UniProtKB-SubCell"/>
</dbReference>
<dbReference type="OMA" id="DTRFVHH"/>
<name>A0A8B8IVC9_VANTA</name>
<organism evidence="7 8">
    <name type="scientific">Vanessa tameamea</name>
    <name type="common">Kamehameha butterfly</name>
    <dbReference type="NCBI Taxonomy" id="334116"/>
    <lineage>
        <taxon>Eukaryota</taxon>
        <taxon>Metazoa</taxon>
        <taxon>Ecdysozoa</taxon>
        <taxon>Arthropoda</taxon>
        <taxon>Hexapoda</taxon>
        <taxon>Insecta</taxon>
        <taxon>Pterygota</taxon>
        <taxon>Neoptera</taxon>
        <taxon>Endopterygota</taxon>
        <taxon>Lepidoptera</taxon>
        <taxon>Glossata</taxon>
        <taxon>Ditrysia</taxon>
        <taxon>Papilionoidea</taxon>
        <taxon>Nymphalidae</taxon>
        <taxon>Nymphalinae</taxon>
        <taxon>Vanessa</taxon>
    </lineage>
</organism>
<dbReference type="PROSITE" id="PS51203">
    <property type="entry name" value="CS"/>
    <property type="match status" value="1"/>
</dbReference>
<dbReference type="AlphaFoldDB" id="A0A8B8IVC9"/>
<evidence type="ECO:0000256" key="2">
    <source>
        <dbReference type="ARBA" id="ARBA00004496"/>
    </source>
</evidence>
<proteinExistence type="predicted"/>
<evidence type="ECO:0000313" key="7">
    <source>
        <dbReference type="Proteomes" id="UP001652626"/>
    </source>
</evidence>
<dbReference type="GO" id="GO:0005737">
    <property type="term" value="C:cytoplasm"/>
    <property type="evidence" value="ECO:0007669"/>
    <property type="project" value="UniProtKB-SubCell"/>
</dbReference>
<dbReference type="InterPro" id="IPR007052">
    <property type="entry name" value="CS_dom"/>
</dbReference>
<dbReference type="OrthoDB" id="428655at2759"/>
<protein>
    <recommendedName>
        <fullName evidence="3">NudC domain-containing protein 1</fullName>
    </recommendedName>
</protein>
<feature type="domain" description="CS" evidence="6">
    <location>
        <begin position="266"/>
        <end position="353"/>
    </location>
</feature>
<dbReference type="SUPFAM" id="SSF49764">
    <property type="entry name" value="HSP20-like chaperones"/>
    <property type="match status" value="1"/>
</dbReference>
<reference evidence="8" key="1">
    <citation type="submission" date="2025-08" db="UniProtKB">
        <authorList>
            <consortium name="RefSeq"/>
        </authorList>
    </citation>
    <scope>IDENTIFICATION</scope>
    <source>
        <tissue evidence="8">Whole body</tissue>
    </source>
</reference>
<evidence type="ECO:0000256" key="5">
    <source>
        <dbReference type="ARBA" id="ARBA00023242"/>
    </source>
</evidence>
<dbReference type="RefSeq" id="XP_026501104.2">
    <property type="nucleotide sequence ID" value="XM_026645319.2"/>
</dbReference>
<dbReference type="InterPro" id="IPR008978">
    <property type="entry name" value="HSP20-like_chaperone"/>
</dbReference>
<dbReference type="PANTHER" id="PTHR21664:SF1">
    <property type="entry name" value="NUDC DOMAIN-CONTAINING PROTEIN 1"/>
    <property type="match status" value="1"/>
</dbReference>
<dbReference type="GeneID" id="113404437"/>
<keyword evidence="7" id="KW-1185">Reference proteome</keyword>
<dbReference type="CDD" id="cd06467">
    <property type="entry name" value="p23_NUDC_like"/>
    <property type="match status" value="1"/>
</dbReference>
<dbReference type="InterPro" id="IPR037895">
    <property type="entry name" value="NUDCD1"/>
</dbReference>
<dbReference type="PANTHER" id="PTHR21664">
    <property type="entry name" value="CHRONIC MYELOGENOUS LEUKEMIA TUMOR ANTIGEN 66"/>
    <property type="match status" value="1"/>
</dbReference>
<comment type="subcellular location">
    <subcellularLocation>
        <location evidence="2">Cytoplasm</location>
    </subcellularLocation>
    <subcellularLocation>
        <location evidence="1">Nucleus</location>
    </subcellularLocation>
</comment>
<gene>
    <name evidence="8" type="primary">LOC113404437</name>
</gene>
<evidence type="ECO:0000256" key="1">
    <source>
        <dbReference type="ARBA" id="ARBA00004123"/>
    </source>
</evidence>
<dbReference type="Pfam" id="PF04969">
    <property type="entry name" value="CS"/>
    <property type="match status" value="1"/>
</dbReference>
<dbReference type="Gene3D" id="2.60.40.790">
    <property type="match status" value="1"/>
</dbReference>
<dbReference type="Proteomes" id="UP001652626">
    <property type="component" value="Chromosome 5"/>
</dbReference>
<sequence length="575" mass="65943">MPLSLVDLRPDRRLLDHEFEGYKLNLQTLPHFCLDLSSPVDKVYPDEAQYSFVHAKLFALHNHLILDFWDHQYNYYYIDNRQQVCNVTFDNINNTFQSAVVYDVPAHVERKSGHFNLCLTFPSSNLAVVSDGTGYIHIIETGTRNRPASDKQTWQTLFSILALGKDKYFTIVDTRMEENDNVELLHCLLQSVEQSEKHFESVLSWVTFENYDETWKQSTLRQVRGKGIIHYAALETSCRALYVASDNLFKFTLDSEKDIIQHKEEPRQIIYTWLQTSDDITITLKLQNNFDKKLLFVNVTPLSVKISYAGKVFVEGKLCHNVDNELTTWNVEDNGQVDILITKSESQLWNELLEGGDKNGEQILDAGLVEEVHKRLAHLCSDTEVKADQSVPGLNTQELEECDAASEEDTVLVRMDITSHEITHKIPLSVHQYLFNTKLETHEAPALALRHDVDACIWQPYAEIVNSHTWPVKHHGTLMAFGYVQSSKPNRKFVTCSPSFSYSVVCEATRHILIYKSSSDHDCQLRKRTEGVMKNIKVGQQHVVNIDKYGEVLGIHATNDYLFILTDTRFVAIGI</sequence>
<keyword evidence="5" id="KW-0539">Nucleus</keyword>
<evidence type="ECO:0000256" key="4">
    <source>
        <dbReference type="ARBA" id="ARBA00022490"/>
    </source>
</evidence>
<accession>A0A8B8IVC9</accession>